<comment type="caution">
    <text evidence="1">The sequence shown here is derived from an EMBL/GenBank/DDBJ whole genome shotgun (WGS) entry which is preliminary data.</text>
</comment>
<organism evidence="1">
    <name type="scientific">marine sediment metagenome</name>
    <dbReference type="NCBI Taxonomy" id="412755"/>
    <lineage>
        <taxon>unclassified sequences</taxon>
        <taxon>metagenomes</taxon>
        <taxon>ecological metagenomes</taxon>
    </lineage>
</organism>
<dbReference type="AlphaFoldDB" id="X0XSW2"/>
<protein>
    <submittedName>
        <fullName evidence="1">Uncharacterized protein</fullName>
    </submittedName>
</protein>
<gene>
    <name evidence="1" type="ORF">S01H1_75008</name>
</gene>
<sequence length="46" mass="4987">MKIAPAPILPVTLWNHHEHAVDIANRGTIAQMNSKKKPVTRGTVSG</sequence>
<accession>X0XSW2</accession>
<reference evidence="1" key="1">
    <citation type="journal article" date="2014" name="Front. Microbiol.">
        <title>High frequency of phylogenetically diverse reductive dehalogenase-homologous genes in deep subseafloor sedimentary metagenomes.</title>
        <authorList>
            <person name="Kawai M."/>
            <person name="Futagami T."/>
            <person name="Toyoda A."/>
            <person name="Takaki Y."/>
            <person name="Nishi S."/>
            <person name="Hori S."/>
            <person name="Arai W."/>
            <person name="Tsubouchi T."/>
            <person name="Morono Y."/>
            <person name="Uchiyama I."/>
            <person name="Ito T."/>
            <person name="Fujiyama A."/>
            <person name="Inagaki F."/>
            <person name="Takami H."/>
        </authorList>
    </citation>
    <scope>NUCLEOTIDE SEQUENCE</scope>
    <source>
        <strain evidence="1">Expedition CK06-06</strain>
    </source>
</reference>
<proteinExistence type="predicted"/>
<evidence type="ECO:0000313" key="1">
    <source>
        <dbReference type="EMBL" id="GAG46340.1"/>
    </source>
</evidence>
<feature type="non-terminal residue" evidence="1">
    <location>
        <position position="46"/>
    </location>
</feature>
<name>X0XSW2_9ZZZZ</name>
<dbReference type="EMBL" id="BARS01050215">
    <property type="protein sequence ID" value="GAG46340.1"/>
    <property type="molecule type" value="Genomic_DNA"/>
</dbReference>